<protein>
    <recommendedName>
        <fullName evidence="6">Peptidase S8/S53 domain-containing protein</fullName>
    </recommendedName>
</protein>
<feature type="domain" description="Peptidase S8/S53" evidence="6">
    <location>
        <begin position="57"/>
        <end position="207"/>
    </location>
</feature>
<evidence type="ECO:0000256" key="4">
    <source>
        <dbReference type="ARBA" id="ARBA00022825"/>
    </source>
</evidence>
<dbReference type="PANTHER" id="PTHR43806">
    <property type="entry name" value="PEPTIDASE S8"/>
    <property type="match status" value="1"/>
</dbReference>
<dbReference type="GO" id="GO:0005615">
    <property type="term" value="C:extracellular space"/>
    <property type="evidence" value="ECO:0007669"/>
    <property type="project" value="TreeGrafter"/>
</dbReference>
<dbReference type="PANTHER" id="PTHR43806:SF11">
    <property type="entry name" value="CEREVISIN-RELATED"/>
    <property type="match status" value="1"/>
</dbReference>
<dbReference type="PROSITE" id="PS00138">
    <property type="entry name" value="SUBTILASE_SER"/>
    <property type="match status" value="1"/>
</dbReference>
<keyword evidence="4" id="KW-0720">Serine protease</keyword>
<comment type="caution">
    <text evidence="7">The sequence shown here is derived from an EMBL/GenBank/DDBJ whole genome shotgun (WGS) entry which is preliminary data.</text>
</comment>
<comment type="similarity">
    <text evidence="1 5">Belongs to the peptidase S8 family.</text>
</comment>
<dbReference type="InterPro" id="IPR000209">
    <property type="entry name" value="Peptidase_S8/S53_dom"/>
</dbReference>
<dbReference type="Gene3D" id="3.40.50.200">
    <property type="entry name" value="Peptidase S8/S53 domain"/>
    <property type="match status" value="1"/>
</dbReference>
<dbReference type="AlphaFoldDB" id="A0A443S0I3"/>
<accession>A0A443S0I3</accession>
<evidence type="ECO:0000256" key="3">
    <source>
        <dbReference type="ARBA" id="ARBA00022801"/>
    </source>
</evidence>
<dbReference type="OrthoDB" id="1740355at2759"/>
<dbReference type="InterPro" id="IPR023828">
    <property type="entry name" value="Peptidase_S8_Ser-AS"/>
</dbReference>
<name>A0A443S0I3_9ACAR</name>
<organism evidence="7 8">
    <name type="scientific">Leptotrombidium deliense</name>
    <dbReference type="NCBI Taxonomy" id="299467"/>
    <lineage>
        <taxon>Eukaryota</taxon>
        <taxon>Metazoa</taxon>
        <taxon>Ecdysozoa</taxon>
        <taxon>Arthropoda</taxon>
        <taxon>Chelicerata</taxon>
        <taxon>Arachnida</taxon>
        <taxon>Acari</taxon>
        <taxon>Acariformes</taxon>
        <taxon>Trombidiformes</taxon>
        <taxon>Prostigmata</taxon>
        <taxon>Anystina</taxon>
        <taxon>Parasitengona</taxon>
        <taxon>Trombiculoidea</taxon>
        <taxon>Trombiculidae</taxon>
        <taxon>Leptotrombidium</taxon>
    </lineage>
</organism>
<dbReference type="Proteomes" id="UP000288716">
    <property type="component" value="Unassembled WGS sequence"/>
</dbReference>
<dbReference type="InterPro" id="IPR050131">
    <property type="entry name" value="Peptidase_S8_subtilisin-like"/>
</dbReference>
<dbReference type="InterPro" id="IPR036852">
    <property type="entry name" value="Peptidase_S8/S53_dom_sf"/>
</dbReference>
<dbReference type="SUPFAM" id="SSF52743">
    <property type="entry name" value="Subtilisin-like"/>
    <property type="match status" value="1"/>
</dbReference>
<dbReference type="GO" id="GO:0004252">
    <property type="term" value="F:serine-type endopeptidase activity"/>
    <property type="evidence" value="ECO:0007669"/>
    <property type="project" value="InterPro"/>
</dbReference>
<proteinExistence type="inferred from homology"/>
<dbReference type="EMBL" id="NCKV01014316">
    <property type="protein sequence ID" value="RWS20981.1"/>
    <property type="molecule type" value="Genomic_DNA"/>
</dbReference>
<keyword evidence="8" id="KW-1185">Reference proteome</keyword>
<dbReference type="GO" id="GO:0006508">
    <property type="term" value="P:proteolysis"/>
    <property type="evidence" value="ECO:0007669"/>
    <property type="project" value="UniProtKB-KW"/>
</dbReference>
<dbReference type="STRING" id="299467.A0A443S0I3"/>
<gene>
    <name evidence="7" type="ORF">B4U80_05966</name>
</gene>
<evidence type="ECO:0000256" key="2">
    <source>
        <dbReference type="ARBA" id="ARBA00022670"/>
    </source>
</evidence>
<dbReference type="PROSITE" id="PS51892">
    <property type="entry name" value="SUBTILASE"/>
    <property type="match status" value="1"/>
</dbReference>
<evidence type="ECO:0000256" key="1">
    <source>
        <dbReference type="ARBA" id="ARBA00011073"/>
    </source>
</evidence>
<evidence type="ECO:0000313" key="8">
    <source>
        <dbReference type="Proteomes" id="UP000288716"/>
    </source>
</evidence>
<evidence type="ECO:0000313" key="7">
    <source>
        <dbReference type="EMBL" id="RWS20981.1"/>
    </source>
</evidence>
<reference evidence="7 8" key="1">
    <citation type="journal article" date="2018" name="Gigascience">
        <title>Genomes of trombidid mites reveal novel predicted allergens and laterally-transferred genes associated with secondary metabolism.</title>
        <authorList>
            <person name="Dong X."/>
            <person name="Chaisiri K."/>
            <person name="Xia D."/>
            <person name="Armstrong S.D."/>
            <person name="Fang Y."/>
            <person name="Donnelly M.J."/>
            <person name="Kadowaki T."/>
            <person name="McGarry J.W."/>
            <person name="Darby A.C."/>
            <person name="Makepeace B.L."/>
        </authorList>
    </citation>
    <scope>NUCLEOTIDE SEQUENCE [LARGE SCALE GENOMIC DNA]</scope>
    <source>
        <strain evidence="7">UoL-UT</strain>
    </source>
</reference>
<keyword evidence="2" id="KW-0645">Protease</keyword>
<dbReference type="VEuPathDB" id="VectorBase:LDEU011059"/>
<evidence type="ECO:0000259" key="6">
    <source>
        <dbReference type="Pfam" id="PF00082"/>
    </source>
</evidence>
<dbReference type="Pfam" id="PF00082">
    <property type="entry name" value="Peptidase_S8"/>
    <property type="match status" value="1"/>
</dbReference>
<keyword evidence="3" id="KW-0378">Hydrolase</keyword>
<evidence type="ECO:0000256" key="5">
    <source>
        <dbReference type="PROSITE-ProRule" id="PRU01240"/>
    </source>
</evidence>
<sequence length="217" mass="22882">MKQVVNVQNDGIMRIMEVNEENEECITQSDGEWCLSRVSDARIENLDNYIHSPNAGANTTIYVVVAGILWTGAQDVKGIVSISLGGSQNQLINLAVYLTYNNGQFLAVAAGNEKRSACSSSPASARGAFTVAASNYTNELASFTNFGNCVDIISPGTKCLLANSTTGGFSHASGTSMATPLVAGVAAILLGKNSSLTPDQMTELLINVFMNLLFTVS</sequence>
<comment type="caution">
    <text evidence="5">Lacks conserved residue(s) required for the propagation of feature annotation.</text>
</comment>